<evidence type="ECO:0000256" key="2">
    <source>
        <dbReference type="ARBA" id="ARBA00022777"/>
    </source>
</evidence>
<organism evidence="4 5">
    <name type="scientific">Candidatus Kaiserbacteria bacterium CG10_big_fil_rev_8_21_14_0_10_45_20</name>
    <dbReference type="NCBI Taxonomy" id="1974607"/>
    <lineage>
        <taxon>Bacteria</taxon>
        <taxon>Candidatus Kaiseribacteriota</taxon>
    </lineage>
</organism>
<dbReference type="PANTHER" id="PTHR10584:SF166">
    <property type="entry name" value="RIBOKINASE"/>
    <property type="match status" value="1"/>
</dbReference>
<name>A0A2H0UEU7_9BACT</name>
<dbReference type="InterPro" id="IPR011611">
    <property type="entry name" value="PfkB_dom"/>
</dbReference>
<evidence type="ECO:0000259" key="3">
    <source>
        <dbReference type="Pfam" id="PF00294"/>
    </source>
</evidence>
<dbReference type="Gene3D" id="3.40.1190.20">
    <property type="match status" value="1"/>
</dbReference>
<sequence length="330" mass="36455">MSNIDFIAIGDTVTDAFITLQDARVHCDLDDENCRISMRWGDKIPYQDLAITPGVGNSANAAVSAARLGLSTALITDIGNDQFGKEIIDVFKKESLDSTHVRVHNDIPTNYHFVLSYEAERTILIKHQEYPYVFPTNLEPPKTLYFSSVGEGTETYHEAIADYGEAHPDILFAFQPGTFQMKLGTERLARIYARANMVFANKEEYQRILCSKSTEVEALLNEMRALGPDIPILTDGRDGAYALTEDGIEHVPMFPDPAPPKERTGAGDAFSSTTAALVTQGYSLKDAMERGTVNSAYVVQKIGAQEGLLSKEKIEEYLANAPAEYQAEKL</sequence>
<dbReference type="InterPro" id="IPR029056">
    <property type="entry name" value="Ribokinase-like"/>
</dbReference>
<feature type="domain" description="Carbohydrate kinase PfkB" evidence="3">
    <location>
        <begin position="56"/>
        <end position="307"/>
    </location>
</feature>
<accession>A0A2H0UEU7</accession>
<dbReference type="Proteomes" id="UP000229315">
    <property type="component" value="Unassembled WGS sequence"/>
</dbReference>
<proteinExistence type="predicted"/>
<evidence type="ECO:0000313" key="5">
    <source>
        <dbReference type="Proteomes" id="UP000229315"/>
    </source>
</evidence>
<keyword evidence="1" id="KW-0808">Transferase</keyword>
<dbReference type="GO" id="GO:0016301">
    <property type="term" value="F:kinase activity"/>
    <property type="evidence" value="ECO:0007669"/>
    <property type="project" value="UniProtKB-KW"/>
</dbReference>
<keyword evidence="2" id="KW-0418">Kinase</keyword>
<comment type="caution">
    <text evidence="4">The sequence shown here is derived from an EMBL/GenBank/DDBJ whole genome shotgun (WGS) entry which is preliminary data.</text>
</comment>
<dbReference type="SUPFAM" id="SSF53613">
    <property type="entry name" value="Ribokinase-like"/>
    <property type="match status" value="1"/>
</dbReference>
<dbReference type="EMBL" id="PFBH01000021">
    <property type="protein sequence ID" value="PIR84948.1"/>
    <property type="molecule type" value="Genomic_DNA"/>
</dbReference>
<gene>
    <name evidence="4" type="ORF">COU15_03280</name>
</gene>
<dbReference type="AlphaFoldDB" id="A0A2H0UEU7"/>
<evidence type="ECO:0000256" key="1">
    <source>
        <dbReference type="ARBA" id="ARBA00022679"/>
    </source>
</evidence>
<dbReference type="PANTHER" id="PTHR10584">
    <property type="entry name" value="SUGAR KINASE"/>
    <property type="match status" value="1"/>
</dbReference>
<reference evidence="5" key="1">
    <citation type="submission" date="2017-09" db="EMBL/GenBank/DDBJ databases">
        <title>Depth-based differentiation of microbial function through sediment-hosted aquifers and enrichment of novel symbionts in the deep terrestrial subsurface.</title>
        <authorList>
            <person name="Probst A.J."/>
            <person name="Ladd B."/>
            <person name="Jarett J.K."/>
            <person name="Geller-Mcgrath D.E."/>
            <person name="Sieber C.M.K."/>
            <person name="Emerson J.B."/>
            <person name="Anantharaman K."/>
            <person name="Thomas B.C."/>
            <person name="Malmstrom R."/>
            <person name="Stieglmeier M."/>
            <person name="Klingl A."/>
            <person name="Woyke T."/>
            <person name="Ryan C.M."/>
            <person name="Banfield J.F."/>
        </authorList>
    </citation>
    <scope>NUCLEOTIDE SEQUENCE [LARGE SCALE GENOMIC DNA]</scope>
</reference>
<protein>
    <recommendedName>
        <fullName evidence="3">Carbohydrate kinase PfkB domain-containing protein</fullName>
    </recommendedName>
</protein>
<dbReference type="Pfam" id="PF00294">
    <property type="entry name" value="PfkB"/>
    <property type="match status" value="1"/>
</dbReference>
<evidence type="ECO:0000313" key="4">
    <source>
        <dbReference type="EMBL" id="PIR84948.1"/>
    </source>
</evidence>